<dbReference type="RefSeq" id="WP_212507811.1">
    <property type="nucleotide sequence ID" value="NZ_CP060696.1"/>
</dbReference>
<proteinExistence type="predicted"/>
<gene>
    <name evidence="1" type="ORF">H6X83_03675</name>
</gene>
<protein>
    <submittedName>
        <fullName evidence="1">Uncharacterized protein</fullName>
    </submittedName>
</protein>
<reference evidence="1 2" key="1">
    <citation type="submission" date="2020-08" db="EMBL/GenBank/DDBJ databases">
        <authorList>
            <person name="Ren C."/>
            <person name="Gu Y."/>
            <person name="Xu Y."/>
        </authorList>
    </citation>
    <scope>NUCLEOTIDE SEQUENCE [LARGE SCALE GENOMIC DNA]</scope>
    <source>
        <strain evidence="1 2">LBM18003</strain>
    </source>
</reference>
<dbReference type="Proteomes" id="UP000516046">
    <property type="component" value="Chromosome"/>
</dbReference>
<evidence type="ECO:0000313" key="2">
    <source>
        <dbReference type="Proteomes" id="UP000516046"/>
    </source>
</evidence>
<dbReference type="EMBL" id="CP060696">
    <property type="protein sequence ID" value="QNO18743.1"/>
    <property type="molecule type" value="Genomic_DNA"/>
</dbReference>
<keyword evidence="2" id="KW-1185">Reference proteome</keyword>
<evidence type="ECO:0000313" key="1">
    <source>
        <dbReference type="EMBL" id="QNO18743.1"/>
    </source>
</evidence>
<dbReference type="AlphaFoldDB" id="A0A7G9WJ81"/>
<name>A0A7G9WJ81_9FIRM</name>
<dbReference type="KEGG" id="caml:H6X83_03675"/>
<sequence>MAEAPAPGRGQHLCLTDLLDQDTSSYEFFYSQPDAVQQKIREADPSSFEEMQDTVAAFS</sequence>
<organism evidence="1 2">
    <name type="scientific">Caproicibacterium amylolyticum</name>
    <dbReference type="NCBI Taxonomy" id="2766537"/>
    <lineage>
        <taxon>Bacteria</taxon>
        <taxon>Bacillati</taxon>
        <taxon>Bacillota</taxon>
        <taxon>Clostridia</taxon>
        <taxon>Eubacteriales</taxon>
        <taxon>Oscillospiraceae</taxon>
        <taxon>Caproicibacterium</taxon>
    </lineage>
</organism>
<accession>A0A7G9WJ81</accession>